<keyword evidence="2" id="KW-1185">Reference proteome</keyword>
<dbReference type="Pfam" id="PF19940">
    <property type="entry name" value="DUF6402"/>
    <property type="match status" value="1"/>
</dbReference>
<accession>A0ABS5JNB4</accession>
<dbReference type="InterPro" id="IPR045646">
    <property type="entry name" value="DUF6402"/>
</dbReference>
<name>A0ABS5JNB4_9GAMM</name>
<dbReference type="RefSeq" id="WP_212589665.1">
    <property type="nucleotide sequence ID" value="NZ_JAERKB010000019.1"/>
</dbReference>
<comment type="caution">
    <text evidence="1">The sequence shown here is derived from an EMBL/GenBank/DDBJ whole genome shotgun (WGS) entry which is preliminary data.</text>
</comment>
<reference evidence="2" key="2">
    <citation type="submission" date="2023-07" db="EMBL/GenBank/DDBJ databases">
        <title>Genome-inferred correspondence between phylogeny and metabolic traits in the wild Drosophila gut microbiome.</title>
        <authorList>
            <person name="Bueno E."/>
            <person name="Blow F."/>
            <person name="Douglas A.E."/>
        </authorList>
    </citation>
    <scope>NUCLEOTIDE SEQUENCE [LARGE SCALE GENOMIC DNA]</scope>
    <source>
        <strain evidence="2">JGM97</strain>
    </source>
</reference>
<gene>
    <name evidence="1" type="ORF">JK232_21210</name>
</gene>
<proteinExistence type="predicted"/>
<organism evidence="1 2">
    <name type="scientific">Nissabacter archeti</name>
    <dbReference type="NCBI Taxonomy" id="1917880"/>
    <lineage>
        <taxon>Bacteria</taxon>
        <taxon>Pseudomonadati</taxon>
        <taxon>Pseudomonadota</taxon>
        <taxon>Gammaproteobacteria</taxon>
        <taxon>Enterobacterales</taxon>
        <taxon>Yersiniaceae</taxon>
        <taxon>Nissabacter</taxon>
    </lineage>
</organism>
<dbReference type="EMBL" id="JAERKB010000019">
    <property type="protein sequence ID" value="MBS0971407.1"/>
    <property type="molecule type" value="Genomic_DNA"/>
</dbReference>
<sequence length="293" mass="33333">MAISQSKMSDLTNTKGKEVPVDVFHLDQIPDAMENMGWEMAPKLMRHWFSITPAFAFNEESKENLLNLDANLITPSKINDDIITMAWAMRFQQVFESIKNLKATWSSEAGLSVLKSRLKKLGYNERSNISIGFSSDVKLLDSLAQVNFKVIGDKSDTIDDWYGAMGLSTLKICVRGHTENMNGKSFIHVESIGFYLKDTYDFLDEKIVGISVLEPLGIWSKKRVLNKIETASYMSSYVTSSFIDLSLYFSGFVPIFNSDFREWQKKHNSGGDFIVFSDVLWMPPLDKDRVIEL</sequence>
<evidence type="ECO:0000313" key="2">
    <source>
        <dbReference type="Proteomes" id="UP000680634"/>
    </source>
</evidence>
<evidence type="ECO:0000313" key="1">
    <source>
        <dbReference type="EMBL" id="MBS0971407.1"/>
    </source>
</evidence>
<protein>
    <submittedName>
        <fullName evidence="1">Uncharacterized protein</fullName>
    </submittedName>
</protein>
<reference evidence="1 2" key="1">
    <citation type="submission" date="2020-12" db="EMBL/GenBank/DDBJ databases">
        <authorList>
            <person name="Mcmullen J.G."/>
        </authorList>
    </citation>
    <scope>NUCLEOTIDE SEQUENCE [LARGE SCALE GENOMIC DNA]</scope>
    <source>
        <strain evidence="1 2">JGM97</strain>
    </source>
</reference>
<dbReference type="Proteomes" id="UP000680634">
    <property type="component" value="Unassembled WGS sequence"/>
</dbReference>